<evidence type="ECO:0000256" key="11">
    <source>
        <dbReference type="ARBA" id="ARBA00022723"/>
    </source>
</evidence>
<comment type="subcellular location">
    <subcellularLocation>
        <location evidence="2">Cytoplasm</location>
    </subcellularLocation>
</comment>
<dbReference type="GO" id="GO:0046872">
    <property type="term" value="F:metal ion binding"/>
    <property type="evidence" value="ECO:0007669"/>
    <property type="project" value="UniProtKB-KW"/>
</dbReference>
<dbReference type="GO" id="GO:0005829">
    <property type="term" value="C:cytosol"/>
    <property type="evidence" value="ECO:0007669"/>
    <property type="project" value="TreeGrafter"/>
</dbReference>
<evidence type="ECO:0000256" key="5">
    <source>
        <dbReference type="ARBA" id="ARBA00012838"/>
    </source>
</evidence>
<evidence type="ECO:0000256" key="21">
    <source>
        <dbReference type="RuleBase" id="RU363039"/>
    </source>
</evidence>
<dbReference type="FunFam" id="2.40.50.140:FF:000042">
    <property type="entry name" value="Methionine--tRNA ligase"/>
    <property type="match status" value="1"/>
</dbReference>
<evidence type="ECO:0000256" key="10">
    <source>
        <dbReference type="ARBA" id="ARBA00022598"/>
    </source>
</evidence>
<evidence type="ECO:0000256" key="17">
    <source>
        <dbReference type="ARBA" id="ARBA00023146"/>
    </source>
</evidence>
<dbReference type="FunFam" id="2.20.28.20:FF:000001">
    <property type="entry name" value="Methionine--tRNA ligase"/>
    <property type="match status" value="1"/>
</dbReference>
<evidence type="ECO:0000313" key="23">
    <source>
        <dbReference type="EMBL" id="GFR80555.1"/>
    </source>
</evidence>
<dbReference type="InterPro" id="IPR004495">
    <property type="entry name" value="Met-tRNA-synth_bsu_C"/>
</dbReference>
<dbReference type="EC" id="6.1.1.10" evidence="5"/>
<organism evidence="23 24">
    <name type="scientific">Elysia marginata</name>
    <dbReference type="NCBI Taxonomy" id="1093978"/>
    <lineage>
        <taxon>Eukaryota</taxon>
        <taxon>Metazoa</taxon>
        <taxon>Spiralia</taxon>
        <taxon>Lophotrochozoa</taxon>
        <taxon>Mollusca</taxon>
        <taxon>Gastropoda</taxon>
        <taxon>Heterobranchia</taxon>
        <taxon>Euthyneura</taxon>
        <taxon>Panpulmonata</taxon>
        <taxon>Sacoglossa</taxon>
        <taxon>Placobranchoidea</taxon>
        <taxon>Plakobranchidae</taxon>
        <taxon>Elysia</taxon>
    </lineage>
</organism>
<dbReference type="CDD" id="cd07957">
    <property type="entry name" value="Anticodon_Ia_Met"/>
    <property type="match status" value="1"/>
</dbReference>
<dbReference type="Proteomes" id="UP000762676">
    <property type="component" value="Unassembled WGS sequence"/>
</dbReference>
<feature type="domain" description="TRNA-binding" evidence="22">
    <location>
        <begin position="573"/>
        <end position="676"/>
    </location>
</feature>
<keyword evidence="8" id="KW-0963">Cytoplasm</keyword>
<dbReference type="InterPro" id="IPR029038">
    <property type="entry name" value="MetRS_Zn"/>
</dbReference>
<dbReference type="SUPFAM" id="SSF52374">
    <property type="entry name" value="Nucleotidylyl transferase"/>
    <property type="match status" value="1"/>
</dbReference>
<dbReference type="SUPFAM" id="SSF57770">
    <property type="entry name" value="Methionyl-tRNA synthetase (MetRS), Zn-domain"/>
    <property type="match status" value="1"/>
</dbReference>
<dbReference type="NCBIfam" id="TIGR00399">
    <property type="entry name" value="metG_C_term"/>
    <property type="match status" value="1"/>
</dbReference>
<dbReference type="InterPro" id="IPR014758">
    <property type="entry name" value="Met-tRNA_synth"/>
</dbReference>
<comment type="subunit">
    <text evidence="4">Homodimer.</text>
</comment>
<dbReference type="PRINTS" id="PR01041">
    <property type="entry name" value="TRNASYNTHMET"/>
</dbReference>
<evidence type="ECO:0000256" key="1">
    <source>
        <dbReference type="ARBA" id="ARBA00003314"/>
    </source>
</evidence>
<dbReference type="Pfam" id="PF01588">
    <property type="entry name" value="tRNA_bind"/>
    <property type="match status" value="1"/>
</dbReference>
<dbReference type="Gene3D" id="1.10.730.10">
    <property type="entry name" value="Isoleucyl-tRNA Synthetase, Domain 1"/>
    <property type="match status" value="1"/>
</dbReference>
<keyword evidence="14 21" id="KW-0067">ATP-binding</keyword>
<comment type="similarity">
    <text evidence="3 21">Belongs to the class-I aminoacyl-tRNA synthetase family.</text>
</comment>
<dbReference type="InterPro" id="IPR012340">
    <property type="entry name" value="NA-bd_OB-fold"/>
</dbReference>
<comment type="caution">
    <text evidence="23">The sequence shown here is derived from an EMBL/GenBank/DDBJ whole genome shotgun (WGS) entry which is preliminary data.</text>
</comment>
<dbReference type="HAMAP" id="MF_00098">
    <property type="entry name" value="Met_tRNA_synth_type1"/>
    <property type="match status" value="1"/>
</dbReference>
<evidence type="ECO:0000256" key="4">
    <source>
        <dbReference type="ARBA" id="ARBA00011738"/>
    </source>
</evidence>
<dbReference type="EMBL" id="BMAT01004790">
    <property type="protein sequence ID" value="GFR80555.1"/>
    <property type="molecule type" value="Genomic_DNA"/>
</dbReference>
<dbReference type="InterPro" id="IPR002547">
    <property type="entry name" value="tRNA-bd_dom"/>
</dbReference>
<dbReference type="Pfam" id="PF09334">
    <property type="entry name" value="tRNA-synt_1g"/>
    <property type="match status" value="1"/>
</dbReference>
<gene>
    <name evidence="23" type="ORF">ElyMa_002317000</name>
</gene>
<dbReference type="AlphaFoldDB" id="A0AAV4G7K8"/>
<dbReference type="PROSITE" id="PS00178">
    <property type="entry name" value="AA_TRNA_LIGASE_I"/>
    <property type="match status" value="1"/>
</dbReference>
<accession>A0AAV4G7K8</accession>
<dbReference type="Pfam" id="PF19303">
    <property type="entry name" value="Anticodon_3"/>
    <property type="match status" value="1"/>
</dbReference>
<evidence type="ECO:0000259" key="22">
    <source>
        <dbReference type="PROSITE" id="PS50886"/>
    </source>
</evidence>
<dbReference type="NCBIfam" id="TIGR00398">
    <property type="entry name" value="metG"/>
    <property type="match status" value="1"/>
</dbReference>
<keyword evidence="10 21" id="KW-0436">Ligase</keyword>
<evidence type="ECO:0000256" key="12">
    <source>
        <dbReference type="ARBA" id="ARBA00022741"/>
    </source>
</evidence>
<dbReference type="InterPro" id="IPR023458">
    <property type="entry name" value="Met-tRNA_ligase_1"/>
</dbReference>
<dbReference type="GO" id="GO:0005524">
    <property type="term" value="F:ATP binding"/>
    <property type="evidence" value="ECO:0007669"/>
    <property type="project" value="UniProtKB-KW"/>
</dbReference>
<dbReference type="GO" id="GO:0006431">
    <property type="term" value="P:methionyl-tRNA aminoacylation"/>
    <property type="evidence" value="ECO:0007669"/>
    <property type="project" value="InterPro"/>
</dbReference>
<keyword evidence="17 21" id="KW-0030">Aminoacyl-tRNA synthetase</keyword>
<dbReference type="SUPFAM" id="SSF50249">
    <property type="entry name" value="Nucleic acid-binding proteins"/>
    <property type="match status" value="1"/>
</dbReference>
<evidence type="ECO:0000256" key="9">
    <source>
        <dbReference type="ARBA" id="ARBA00022555"/>
    </source>
</evidence>
<evidence type="ECO:0000256" key="15">
    <source>
        <dbReference type="ARBA" id="ARBA00022884"/>
    </source>
</evidence>
<sequence length="676" mass="77117">MRYTVTAALPYANGPIHIGHLAGVYIPADVYVRYLRLKGEDVIFICGSDEHGVAISIRAGKEGKTPKEIVDIYHNLIKSSFANFGISFDNYSRTSKKIQHETASAFFTTLYDKGCFEEKVSEQLFDEKANQFLADRFVVGTCPKCEHPEAYGDQCEGCGTSLSPKELINPMSAITQTKPTLKSTKHWYLPLKKYESFLKKWILKPHKDDWKTNVYGQVKGWINDGLLERAVTRDLEWGIPVPLKQAKGKVLYVWFEAPIGYISSTKEWANANGKDWEPYWKDKDTKLIHFIGKDNIVFHCIIFPAILKAEGSYILPENVPANEFLNLEGQKLSTSKNHAVWLHEYLKDFPNKKDELRYVLISNTPETKDADFTWKDFQAKVNNELVAIFGNFVNRVIVLTHKYYGGKVPHTTTILTQDKEVLKALKNFPIRIGKLIELYRFREAQQEMMNIARMGNKYLADEMPWKLFKSDPERVHTIMNIAIQITAILSFLSKPFLPFTSAKLLKTLKIKEDNLNWETATESGILNGGHDIGKIHLLFEKIEDSMVSEETKKLQKTTSKNKKMETKSIDFSDFKKLDLRVGKIVSAEKMENADKLLIFKVELGKGEIRTIVSGIAESYSANEILGKYVTVLTNLRPRKVRGVLSEGMLLLAENEEEKFVFINPDSKQVQLGNKIS</sequence>
<evidence type="ECO:0000256" key="16">
    <source>
        <dbReference type="ARBA" id="ARBA00022917"/>
    </source>
</evidence>
<evidence type="ECO:0000256" key="7">
    <source>
        <dbReference type="ARBA" id="ARBA00018753"/>
    </source>
</evidence>
<evidence type="ECO:0000256" key="20">
    <source>
        <dbReference type="PROSITE-ProRule" id="PRU00209"/>
    </source>
</evidence>
<dbReference type="PROSITE" id="PS50886">
    <property type="entry name" value="TRBD"/>
    <property type="match status" value="1"/>
</dbReference>
<dbReference type="GO" id="GO:0000049">
    <property type="term" value="F:tRNA binding"/>
    <property type="evidence" value="ECO:0007669"/>
    <property type="project" value="UniProtKB-UniRule"/>
</dbReference>
<reference evidence="23 24" key="1">
    <citation type="journal article" date="2021" name="Elife">
        <title>Chloroplast acquisition without the gene transfer in kleptoplastic sea slugs, Plakobranchus ocellatus.</title>
        <authorList>
            <person name="Maeda T."/>
            <person name="Takahashi S."/>
            <person name="Yoshida T."/>
            <person name="Shimamura S."/>
            <person name="Takaki Y."/>
            <person name="Nagai Y."/>
            <person name="Toyoda A."/>
            <person name="Suzuki Y."/>
            <person name="Arimoto A."/>
            <person name="Ishii H."/>
            <person name="Satoh N."/>
            <person name="Nishiyama T."/>
            <person name="Hasebe M."/>
            <person name="Maruyama T."/>
            <person name="Minagawa J."/>
            <person name="Obokata J."/>
            <person name="Shigenobu S."/>
        </authorList>
    </citation>
    <scope>NUCLEOTIDE SEQUENCE [LARGE SCALE GENOMIC DNA]</scope>
</reference>
<keyword evidence="9 20" id="KW-0820">tRNA-binding</keyword>
<dbReference type="Gene3D" id="3.40.50.620">
    <property type="entry name" value="HUPs"/>
    <property type="match status" value="1"/>
</dbReference>
<dbReference type="InterPro" id="IPR041872">
    <property type="entry name" value="Anticodon_Met"/>
</dbReference>
<evidence type="ECO:0000256" key="19">
    <source>
        <dbReference type="ARBA" id="ARBA00047364"/>
    </source>
</evidence>
<keyword evidence="12 21" id="KW-0547">Nucleotide-binding</keyword>
<evidence type="ECO:0000256" key="18">
    <source>
        <dbReference type="ARBA" id="ARBA00030904"/>
    </source>
</evidence>
<keyword evidence="24" id="KW-1185">Reference proteome</keyword>
<dbReference type="InterPro" id="IPR001412">
    <property type="entry name" value="aa-tRNA-synth_I_CS"/>
</dbReference>
<comment type="function">
    <text evidence="1">Is required not only for elongation of protein synthesis but also for the initiation of all mRNA translation through initiator tRNA(fMet) aminoacylation.</text>
</comment>
<dbReference type="GO" id="GO:0004825">
    <property type="term" value="F:methionine-tRNA ligase activity"/>
    <property type="evidence" value="ECO:0007669"/>
    <property type="project" value="UniProtKB-EC"/>
</dbReference>
<proteinExistence type="inferred from homology"/>
<evidence type="ECO:0000256" key="14">
    <source>
        <dbReference type="ARBA" id="ARBA00022840"/>
    </source>
</evidence>
<evidence type="ECO:0000256" key="3">
    <source>
        <dbReference type="ARBA" id="ARBA00005594"/>
    </source>
</evidence>
<dbReference type="Gene3D" id="2.20.28.20">
    <property type="entry name" value="Methionyl-tRNA synthetase, Zn-domain"/>
    <property type="match status" value="1"/>
</dbReference>
<dbReference type="InterPro" id="IPR015413">
    <property type="entry name" value="Methionyl/Leucyl_tRNA_Synth"/>
</dbReference>
<dbReference type="PANTHER" id="PTHR45765:SF1">
    <property type="entry name" value="METHIONINE--TRNA LIGASE, CYTOPLASMIC"/>
    <property type="match status" value="1"/>
</dbReference>
<dbReference type="InterPro" id="IPR033911">
    <property type="entry name" value="MetRS_core"/>
</dbReference>
<dbReference type="NCBIfam" id="NF001100">
    <property type="entry name" value="PRK00133.1"/>
    <property type="match status" value="1"/>
</dbReference>
<dbReference type="CDD" id="cd02800">
    <property type="entry name" value="tRNA_bind_EcMetRS_like"/>
    <property type="match status" value="1"/>
</dbReference>
<evidence type="ECO:0000256" key="13">
    <source>
        <dbReference type="ARBA" id="ARBA00022833"/>
    </source>
</evidence>
<comment type="catalytic activity">
    <reaction evidence="19">
        <text>tRNA(Met) + L-methionine + ATP = L-methionyl-tRNA(Met) + AMP + diphosphate</text>
        <dbReference type="Rhea" id="RHEA:13481"/>
        <dbReference type="Rhea" id="RHEA-COMP:9667"/>
        <dbReference type="Rhea" id="RHEA-COMP:9698"/>
        <dbReference type="ChEBI" id="CHEBI:30616"/>
        <dbReference type="ChEBI" id="CHEBI:33019"/>
        <dbReference type="ChEBI" id="CHEBI:57844"/>
        <dbReference type="ChEBI" id="CHEBI:78442"/>
        <dbReference type="ChEBI" id="CHEBI:78530"/>
        <dbReference type="ChEBI" id="CHEBI:456215"/>
        <dbReference type="EC" id="6.1.1.10"/>
    </reaction>
</comment>
<keyword evidence="13" id="KW-0862">Zinc</keyword>
<evidence type="ECO:0000256" key="6">
    <source>
        <dbReference type="ARBA" id="ARBA00018335"/>
    </source>
</evidence>
<dbReference type="PANTHER" id="PTHR45765">
    <property type="entry name" value="METHIONINE--TRNA LIGASE"/>
    <property type="match status" value="1"/>
</dbReference>
<evidence type="ECO:0000256" key="8">
    <source>
        <dbReference type="ARBA" id="ARBA00022490"/>
    </source>
</evidence>
<dbReference type="InterPro" id="IPR009080">
    <property type="entry name" value="tRNAsynth_Ia_anticodon-bd"/>
</dbReference>
<keyword evidence="11" id="KW-0479">Metal-binding</keyword>
<name>A0AAV4G7K8_9GAST</name>
<keyword evidence="16 21" id="KW-0648">Protein biosynthesis</keyword>
<protein>
    <recommendedName>
        <fullName evidence="7">Methionine--tRNA ligase</fullName>
        <ecNumber evidence="5">6.1.1.10</ecNumber>
    </recommendedName>
    <alternativeName>
        <fullName evidence="6">Methionine--tRNA ligase, cytoplasmic</fullName>
    </alternativeName>
    <alternativeName>
        <fullName evidence="18">Methionyl-tRNA synthetase</fullName>
    </alternativeName>
</protein>
<dbReference type="SUPFAM" id="SSF47323">
    <property type="entry name" value="Anticodon-binding domain of a subclass of class I aminoacyl-tRNA synthetases"/>
    <property type="match status" value="1"/>
</dbReference>
<keyword evidence="15 20" id="KW-0694">RNA-binding</keyword>
<evidence type="ECO:0000313" key="24">
    <source>
        <dbReference type="Proteomes" id="UP000762676"/>
    </source>
</evidence>
<evidence type="ECO:0000256" key="2">
    <source>
        <dbReference type="ARBA" id="ARBA00004496"/>
    </source>
</evidence>
<dbReference type="InterPro" id="IPR014729">
    <property type="entry name" value="Rossmann-like_a/b/a_fold"/>
</dbReference>
<dbReference type="CDD" id="cd00814">
    <property type="entry name" value="MetRS_core"/>
    <property type="match status" value="1"/>
</dbReference>
<dbReference type="Gene3D" id="2.40.50.140">
    <property type="entry name" value="Nucleic acid-binding proteins"/>
    <property type="match status" value="1"/>
</dbReference>